<evidence type="ECO:0000259" key="3">
    <source>
        <dbReference type="PROSITE" id="PS50157"/>
    </source>
</evidence>
<evidence type="ECO:0000256" key="2">
    <source>
        <dbReference type="SAM" id="MobiDB-lite"/>
    </source>
</evidence>
<dbReference type="GO" id="GO:0008270">
    <property type="term" value="F:zinc ion binding"/>
    <property type="evidence" value="ECO:0007669"/>
    <property type="project" value="UniProtKB-KW"/>
</dbReference>
<feature type="compositionally biased region" description="Basic residues" evidence="2">
    <location>
        <begin position="176"/>
        <end position="197"/>
    </location>
</feature>
<feature type="compositionally biased region" description="Basic and acidic residues" evidence="2">
    <location>
        <begin position="485"/>
        <end position="496"/>
    </location>
</feature>
<reference evidence="5" key="1">
    <citation type="submission" date="2025-08" db="UniProtKB">
        <authorList>
            <consortium name="RefSeq"/>
        </authorList>
    </citation>
    <scope>IDENTIFICATION</scope>
</reference>
<keyword evidence="1" id="KW-0862">Zinc</keyword>
<feature type="compositionally biased region" description="Basic and acidic residues" evidence="2">
    <location>
        <begin position="148"/>
        <end position="164"/>
    </location>
</feature>
<dbReference type="PROSITE" id="PS50157">
    <property type="entry name" value="ZINC_FINGER_C2H2_2"/>
    <property type="match status" value="1"/>
</dbReference>
<evidence type="ECO:0000256" key="1">
    <source>
        <dbReference type="PROSITE-ProRule" id="PRU00042"/>
    </source>
</evidence>
<feature type="region of interest" description="Disordered" evidence="2">
    <location>
        <begin position="127"/>
        <end position="202"/>
    </location>
</feature>
<organism evidence="4 5">
    <name type="scientific">Austrofundulus limnaeus</name>
    <name type="common">Annual killifish</name>
    <dbReference type="NCBI Taxonomy" id="52670"/>
    <lineage>
        <taxon>Eukaryota</taxon>
        <taxon>Metazoa</taxon>
        <taxon>Chordata</taxon>
        <taxon>Craniata</taxon>
        <taxon>Vertebrata</taxon>
        <taxon>Euteleostomi</taxon>
        <taxon>Actinopterygii</taxon>
        <taxon>Neopterygii</taxon>
        <taxon>Teleostei</taxon>
        <taxon>Neoteleostei</taxon>
        <taxon>Acanthomorphata</taxon>
        <taxon>Ovalentaria</taxon>
        <taxon>Atherinomorphae</taxon>
        <taxon>Cyprinodontiformes</taxon>
        <taxon>Rivulidae</taxon>
        <taxon>Austrofundulus</taxon>
    </lineage>
</organism>
<dbReference type="Proteomes" id="UP000192220">
    <property type="component" value="Unplaced"/>
</dbReference>
<feature type="domain" description="C2H2-type" evidence="3">
    <location>
        <begin position="99"/>
        <end position="129"/>
    </location>
</feature>
<feature type="compositionally biased region" description="Basic and acidic residues" evidence="2">
    <location>
        <begin position="442"/>
        <end position="452"/>
    </location>
</feature>
<feature type="region of interest" description="Disordered" evidence="2">
    <location>
        <begin position="219"/>
        <end position="496"/>
    </location>
</feature>
<dbReference type="OrthoDB" id="9451331at2759"/>
<gene>
    <name evidence="5" type="primary">knop1</name>
</gene>
<feature type="compositionally biased region" description="Basic and acidic residues" evidence="2">
    <location>
        <begin position="294"/>
        <end position="304"/>
    </location>
</feature>
<dbReference type="InterPro" id="IPR013087">
    <property type="entry name" value="Znf_C2H2_type"/>
</dbReference>
<dbReference type="Pfam" id="PF15477">
    <property type="entry name" value="SMAP"/>
    <property type="match status" value="1"/>
</dbReference>
<dbReference type="PANTHER" id="PTHR22426:SF1">
    <property type="entry name" value="LYSINE-RICH NUCLEOLAR PROTEIN 1"/>
    <property type="match status" value="1"/>
</dbReference>
<protein>
    <submittedName>
        <fullName evidence="5">Lysine-rich nucleolar protein 1</fullName>
    </submittedName>
</protein>
<dbReference type="InterPro" id="IPR028124">
    <property type="entry name" value="SMAP_dom"/>
</dbReference>
<accession>A0A2I4CQQ8</accession>
<dbReference type="CTD" id="400506"/>
<sequence length="644" mass="73768">MTSEEKEGAEEEEEERKMEASSSQPPSKKKTGDEADSQPITADSALPAVPNPAHVDRDVLLERQAHLPTTHKFSREPLYRVIKNQPPPILSIELDHNPFKCPSPDCPKSFRKASLLHYHIKYYHSDQHLDPEPHRRKRSSSDGSDFTCSRKPETQSSCRHDHTEQSIATAELKKDRKDRKHFLRLKLKKKKKKKKKKQMMDEVVDKVESVLQCVIKDKSKKKKNKSLLIKSENTEEEEQYTEEERIQKKDVKLKKRVRRGSIEQTEDVGRKKKRSKKETSVTIDDVTKKKRKAKGEENEIKLETPEVEVEEVKLKKKKKKEKTKESGGLEAAEINNKEKRRAEDKIHRKKKDNYTEEFVTEEGKAELKTKSKKNRCKAASVEDVQQEETEPKKRKATLEEWDAGEDTQSSRKHKKSKCRTTSVEDTQEEETEPKKKKKKTRLKEWGVGEDTHSSGNKVTKAADTHHKKSKKTKVKVEPELNTEAGVKKMKEQKDSQKASLLDVVFMSKKAGNTDEVTINQERRKALQMQIDEASQPQNPTKPTGLGQWSTAQFDSSQQQQKFLRLMGGFKKGFQPAVATSGSSNMALGKDAQQQLQQGLLGEFERAHSRRMDFGSRGAGLGFAASPNKKFSIDINASRSIRFDY</sequence>
<keyword evidence="4" id="KW-1185">Reference proteome</keyword>
<dbReference type="PANTHER" id="PTHR22426">
    <property type="entry name" value="ARGININE_SERINE-RICH COILED-COIL PROTEIN 2"/>
    <property type="match status" value="1"/>
</dbReference>
<evidence type="ECO:0000313" key="5">
    <source>
        <dbReference type="RefSeq" id="XP_013882321.1"/>
    </source>
</evidence>
<dbReference type="KEGG" id="alim:106531101"/>
<keyword evidence="1" id="KW-0863">Zinc-finger</keyword>
<keyword evidence="1" id="KW-0479">Metal-binding</keyword>
<dbReference type="RefSeq" id="XP_013882321.1">
    <property type="nucleotide sequence ID" value="XM_014026867.1"/>
</dbReference>
<dbReference type="GeneID" id="106531101"/>
<proteinExistence type="predicted"/>
<dbReference type="PROSITE" id="PS00028">
    <property type="entry name" value="ZINC_FINGER_C2H2_1"/>
    <property type="match status" value="1"/>
</dbReference>
<dbReference type="STRING" id="52670.A0A2I4CQQ8"/>
<name>A0A2I4CQQ8_AUSLI</name>
<feature type="region of interest" description="Disordered" evidence="2">
    <location>
        <begin position="1"/>
        <end position="57"/>
    </location>
</feature>
<evidence type="ECO:0000313" key="4">
    <source>
        <dbReference type="Proteomes" id="UP000192220"/>
    </source>
</evidence>
<dbReference type="AlphaFoldDB" id="A0A2I4CQQ8"/>
<feature type="compositionally biased region" description="Basic and acidic residues" evidence="2">
    <location>
        <begin position="335"/>
        <end position="346"/>
    </location>
</feature>
<dbReference type="InParanoid" id="A0A2I4CQQ8"/>